<dbReference type="EMBL" id="JAIZAY010000001">
    <property type="protein sequence ID" value="KAJ8050772.1"/>
    <property type="molecule type" value="Genomic_DNA"/>
</dbReference>
<dbReference type="SUPFAM" id="SSF52540">
    <property type="entry name" value="P-loop containing nucleoside triphosphate hydrolases"/>
    <property type="match status" value="1"/>
</dbReference>
<reference evidence="4" key="1">
    <citation type="submission" date="2021-10" db="EMBL/GenBank/DDBJ databases">
        <title>Tropical sea cucumber genome reveals ecological adaptation and Cuvierian tubules defense mechanism.</title>
        <authorList>
            <person name="Chen T."/>
        </authorList>
    </citation>
    <scope>NUCLEOTIDE SEQUENCE</scope>
    <source>
        <strain evidence="4">Nanhai2018</strain>
        <tissue evidence="4">Muscle</tissue>
    </source>
</reference>
<feature type="region of interest" description="Disordered" evidence="1">
    <location>
        <begin position="765"/>
        <end position="790"/>
    </location>
</feature>
<dbReference type="Gene3D" id="3.40.50.300">
    <property type="entry name" value="P-loop containing nucleotide triphosphate hydrolases"/>
    <property type="match status" value="1"/>
</dbReference>
<accession>A0A9Q1HI11</accession>
<dbReference type="InterPro" id="IPR007111">
    <property type="entry name" value="NACHT_NTPase"/>
</dbReference>
<evidence type="ECO:0000256" key="2">
    <source>
        <dbReference type="SAM" id="Phobius"/>
    </source>
</evidence>
<protein>
    <submittedName>
        <fullName evidence="4">NLR family CARD domain-containing protein 4</fullName>
    </submittedName>
</protein>
<dbReference type="InterPro" id="IPR027417">
    <property type="entry name" value="P-loop_NTPase"/>
</dbReference>
<comment type="caution">
    <text evidence="4">The sequence shown here is derived from an EMBL/GenBank/DDBJ whole genome shotgun (WGS) entry which is preliminary data.</text>
</comment>
<evidence type="ECO:0000256" key="1">
    <source>
        <dbReference type="SAM" id="MobiDB-lite"/>
    </source>
</evidence>
<organism evidence="4 5">
    <name type="scientific">Holothuria leucospilota</name>
    <name type="common">Black long sea cucumber</name>
    <name type="synonym">Mertensiothuria leucospilota</name>
    <dbReference type="NCBI Taxonomy" id="206669"/>
    <lineage>
        <taxon>Eukaryota</taxon>
        <taxon>Metazoa</taxon>
        <taxon>Echinodermata</taxon>
        <taxon>Eleutherozoa</taxon>
        <taxon>Echinozoa</taxon>
        <taxon>Holothuroidea</taxon>
        <taxon>Aspidochirotacea</taxon>
        <taxon>Aspidochirotida</taxon>
        <taxon>Holothuriidae</taxon>
        <taxon>Holothuria</taxon>
    </lineage>
</organism>
<dbReference type="Pfam" id="PF05729">
    <property type="entry name" value="NACHT"/>
    <property type="match status" value="1"/>
</dbReference>
<evidence type="ECO:0000313" key="5">
    <source>
        <dbReference type="Proteomes" id="UP001152320"/>
    </source>
</evidence>
<proteinExistence type="predicted"/>
<dbReference type="PANTHER" id="PTHR46312:SF2">
    <property type="entry name" value="NUCLEOTIDE-BINDING OLIGOMERIZATION DOMAIN-CONTAINING PROTEIN 2-LIKE"/>
    <property type="match status" value="1"/>
</dbReference>
<keyword evidence="2" id="KW-1133">Transmembrane helix</keyword>
<feature type="transmembrane region" description="Helical" evidence="2">
    <location>
        <begin position="52"/>
        <end position="73"/>
    </location>
</feature>
<keyword evidence="2" id="KW-0812">Transmembrane</keyword>
<dbReference type="OrthoDB" id="427518at2759"/>
<dbReference type="Proteomes" id="UP001152320">
    <property type="component" value="Chromosome 1"/>
</dbReference>
<feature type="compositionally biased region" description="Basic and acidic residues" evidence="1">
    <location>
        <begin position="781"/>
        <end position="790"/>
    </location>
</feature>
<evidence type="ECO:0000259" key="3">
    <source>
        <dbReference type="Pfam" id="PF05729"/>
    </source>
</evidence>
<dbReference type="AlphaFoldDB" id="A0A9Q1HI11"/>
<keyword evidence="2" id="KW-0472">Membrane</keyword>
<name>A0A9Q1HI11_HOLLE</name>
<keyword evidence="5" id="KW-1185">Reference proteome</keyword>
<sequence length="790" mass="91539">MSRDRLTIECKMTDSREKSFHFTTRMDLLFEEDNVNPTNQTSATPMSNRLTWILLVILVPLLLLLILCVGVIYRKHWKEKNIKFQMQQEQRVEVSLMLSPMELTNQTLIGNDIKEQFLKQVNERYKDLYNAVQPIPYIKDRFYCVDKVFVEGGIEFLDSVTSGGGLGEWKRLETYQDIFHDPQGKSTRRILEGEPGYGKSTVTLQFAYDWCNNIQGSALKDVELLILLRLRHLGGVSSIYRAIKQFILPKDTRLTEADIENILRNSTSVVVILDGFDEYPDQESIPSTDVINIIAKKMFQEYEVVTTTRSSFLPKKYPPLTKRVRLTGFDDHSRRSYIRKAVVGEDEERVREVEQYLEENPILRDLCQVPLLFVIFAHMAHENANFRNLNSATSFFRYMISCFHSHMRNKMEDDNVPKCKLFETDHGELDRVAFEAFSGNAQKIVWEKEVLCEQIGEEFYDQYVRIGILVEEEVIDIIDDPGTLITEHVQYKTEVRFYHKLFCEWYAAHYLADYLQHNPNVDLRAFLQHLDPFDVQYMYRFSCGLNSDSAVKIVSHLKNIEGGDKFAILCILEQTGKADYIKETIRQLCDVGIVISGYDSLLLQRSSMQLLEIAARNDIPIKYVSLSNCLQSVDLFTPAIRTTSGLALTSKIPVKGLAVHLYNRDMTEDEAIDIIQFASMCPSLLQLWYKRCVAPQSFSLGPVLSTLKSRNVKVLWQWANDTSRYILNLQSGRWENENDGSEPAEEVFERALSNLAEWRTGRTEETYRTDVKKGREKLRKRAEERQGNPR</sequence>
<feature type="domain" description="NACHT" evidence="3">
    <location>
        <begin position="190"/>
        <end position="341"/>
    </location>
</feature>
<dbReference type="PANTHER" id="PTHR46312">
    <property type="entry name" value="NACHT DOMAIN-CONTAINING PROTEIN"/>
    <property type="match status" value="1"/>
</dbReference>
<gene>
    <name evidence="4" type="ORF">HOLleu_04099</name>
</gene>
<evidence type="ECO:0000313" key="4">
    <source>
        <dbReference type="EMBL" id="KAJ8050772.1"/>
    </source>
</evidence>